<comment type="caution">
    <text evidence="8">The sequence shown here is derived from an EMBL/GenBank/DDBJ whole genome shotgun (WGS) entry which is preliminary data.</text>
</comment>
<keyword evidence="4" id="KW-0680">Restriction system</keyword>
<dbReference type="GO" id="GO:0003886">
    <property type="term" value="F:DNA (cytosine-5-)-methyltransferase activity"/>
    <property type="evidence" value="ECO:0007669"/>
    <property type="project" value="UniProtKB-EC"/>
</dbReference>
<sequence>MIDLFAGCGGMTSGFMAAKGFKPVMSVEFDLHAAATYAANFGESHTCHADIASIPNEEIPQVDLIIGGPPCQGFSNLGSRNVNDPRNKLWKEYIRFVRHATPKVFVIENVDRFFSSSEFALLQAEAQPGGLLENYELSSGFLLAADFGVPQRRKRTIVIGSRIGRIPLPASTHARPGTLDVMPAWHTTHDVLSGLPETPATTELPASSVEFFGKDVPGIFKSSDLHIGRNPTPLSLERYRHIPPGGGRFDLPDHLLSRCWREKKSGTTDVMGRMRWDMPSLTIRTEFFKPEKGQYLHPQWEQNSDGHSVDRPITHWEAARLQSFPDDFQWCGTKLQIAKQIGNAVPPMLAEAIARHLKPYLRGNSQRTHKTATCRLCR</sequence>
<dbReference type="GO" id="GO:0032259">
    <property type="term" value="P:methylation"/>
    <property type="evidence" value="ECO:0007669"/>
    <property type="project" value="UniProtKB-KW"/>
</dbReference>
<dbReference type="InterPro" id="IPR031303">
    <property type="entry name" value="C5_meth_CS"/>
</dbReference>
<dbReference type="GO" id="GO:0009307">
    <property type="term" value="P:DNA restriction-modification system"/>
    <property type="evidence" value="ECO:0007669"/>
    <property type="project" value="UniProtKB-KW"/>
</dbReference>
<evidence type="ECO:0000256" key="5">
    <source>
        <dbReference type="PROSITE-ProRule" id="PRU01016"/>
    </source>
</evidence>
<dbReference type="NCBIfam" id="TIGR00675">
    <property type="entry name" value="dcm"/>
    <property type="match status" value="1"/>
</dbReference>
<dbReference type="GO" id="GO:0003677">
    <property type="term" value="F:DNA binding"/>
    <property type="evidence" value="ECO:0007669"/>
    <property type="project" value="TreeGrafter"/>
</dbReference>
<dbReference type="OrthoDB" id="9813719at2"/>
<dbReference type="Gene3D" id="3.40.50.150">
    <property type="entry name" value="Vaccinia Virus protein VP39"/>
    <property type="match status" value="1"/>
</dbReference>
<keyword evidence="1 5" id="KW-0489">Methyltransferase</keyword>
<dbReference type="EC" id="2.1.1.37" evidence="7"/>
<dbReference type="InterPro" id="IPR001525">
    <property type="entry name" value="C5_MeTfrase"/>
</dbReference>
<dbReference type="PRINTS" id="PR00105">
    <property type="entry name" value="C5METTRFRASE"/>
</dbReference>
<name>A0A4Q7J3T1_9PSEU</name>
<keyword evidence="3 5" id="KW-0949">S-adenosyl-L-methionine</keyword>
<comment type="catalytic activity">
    <reaction evidence="7">
        <text>a 2'-deoxycytidine in DNA + S-adenosyl-L-methionine = a 5-methyl-2'-deoxycytidine in DNA + S-adenosyl-L-homocysteine + H(+)</text>
        <dbReference type="Rhea" id="RHEA:13681"/>
        <dbReference type="Rhea" id="RHEA-COMP:11369"/>
        <dbReference type="Rhea" id="RHEA-COMP:11370"/>
        <dbReference type="ChEBI" id="CHEBI:15378"/>
        <dbReference type="ChEBI" id="CHEBI:57856"/>
        <dbReference type="ChEBI" id="CHEBI:59789"/>
        <dbReference type="ChEBI" id="CHEBI:85452"/>
        <dbReference type="ChEBI" id="CHEBI:85454"/>
        <dbReference type="EC" id="2.1.1.37"/>
    </reaction>
</comment>
<dbReference type="SUPFAM" id="SSF53335">
    <property type="entry name" value="S-adenosyl-L-methionine-dependent methyltransferases"/>
    <property type="match status" value="1"/>
</dbReference>
<evidence type="ECO:0000256" key="6">
    <source>
        <dbReference type="RuleBase" id="RU000416"/>
    </source>
</evidence>
<dbReference type="InterPro" id="IPR050390">
    <property type="entry name" value="C5-Methyltransferase"/>
</dbReference>
<dbReference type="Proteomes" id="UP000292003">
    <property type="component" value="Unassembled WGS sequence"/>
</dbReference>
<dbReference type="PANTHER" id="PTHR10629">
    <property type="entry name" value="CYTOSINE-SPECIFIC METHYLTRANSFERASE"/>
    <property type="match status" value="1"/>
</dbReference>
<evidence type="ECO:0000313" key="8">
    <source>
        <dbReference type="EMBL" id="RZQ62181.1"/>
    </source>
</evidence>
<dbReference type="GO" id="GO:0044027">
    <property type="term" value="P:negative regulation of gene expression via chromosomal CpG island methylation"/>
    <property type="evidence" value="ECO:0007669"/>
    <property type="project" value="TreeGrafter"/>
</dbReference>
<dbReference type="EMBL" id="SFCC01000010">
    <property type="protein sequence ID" value="RZQ62181.1"/>
    <property type="molecule type" value="Genomic_DNA"/>
</dbReference>
<dbReference type="AlphaFoldDB" id="A0A4Q7J3T1"/>
<feature type="active site" evidence="5">
    <location>
        <position position="71"/>
    </location>
</feature>
<evidence type="ECO:0000256" key="7">
    <source>
        <dbReference type="RuleBase" id="RU000417"/>
    </source>
</evidence>
<evidence type="ECO:0000256" key="3">
    <source>
        <dbReference type="ARBA" id="ARBA00022691"/>
    </source>
</evidence>
<proteinExistence type="inferred from homology"/>
<reference evidence="8 9" key="1">
    <citation type="submission" date="2019-02" db="EMBL/GenBank/DDBJ databases">
        <title>Draft genome sequence of Amycolatopsis sp. 8-3EHSu isolated from roots of Suaeda maritima.</title>
        <authorList>
            <person name="Duangmal K."/>
            <person name="Chantavorakit T."/>
        </authorList>
    </citation>
    <scope>NUCLEOTIDE SEQUENCE [LARGE SCALE GENOMIC DNA]</scope>
    <source>
        <strain evidence="8 9">8-3EHSu</strain>
    </source>
</reference>
<evidence type="ECO:0000256" key="2">
    <source>
        <dbReference type="ARBA" id="ARBA00022679"/>
    </source>
</evidence>
<accession>A0A4Q7J3T1</accession>
<dbReference type="PROSITE" id="PS51679">
    <property type="entry name" value="SAM_MT_C5"/>
    <property type="match status" value="1"/>
</dbReference>
<gene>
    <name evidence="8" type="ORF">EWH70_20510</name>
</gene>
<dbReference type="PROSITE" id="PS00094">
    <property type="entry name" value="C5_MTASE_1"/>
    <property type="match status" value="1"/>
</dbReference>
<dbReference type="PROSITE" id="PS00095">
    <property type="entry name" value="C5_MTASE_2"/>
    <property type="match status" value="1"/>
</dbReference>
<dbReference type="PANTHER" id="PTHR10629:SF52">
    <property type="entry name" value="DNA (CYTOSINE-5)-METHYLTRANSFERASE 1"/>
    <property type="match status" value="1"/>
</dbReference>
<protein>
    <recommendedName>
        <fullName evidence="7">Cytosine-specific methyltransferase</fullName>
        <ecNumber evidence="7">2.1.1.37</ecNumber>
    </recommendedName>
</protein>
<evidence type="ECO:0000313" key="9">
    <source>
        <dbReference type="Proteomes" id="UP000292003"/>
    </source>
</evidence>
<dbReference type="InterPro" id="IPR018117">
    <property type="entry name" value="C5_DNA_meth_AS"/>
</dbReference>
<organism evidence="8 9">
    <name type="scientific">Amycolatopsis suaedae</name>
    <dbReference type="NCBI Taxonomy" id="2510978"/>
    <lineage>
        <taxon>Bacteria</taxon>
        <taxon>Bacillati</taxon>
        <taxon>Actinomycetota</taxon>
        <taxon>Actinomycetes</taxon>
        <taxon>Pseudonocardiales</taxon>
        <taxon>Pseudonocardiaceae</taxon>
        <taxon>Amycolatopsis</taxon>
    </lineage>
</organism>
<keyword evidence="2 5" id="KW-0808">Transferase</keyword>
<keyword evidence="9" id="KW-1185">Reference proteome</keyword>
<dbReference type="Pfam" id="PF00145">
    <property type="entry name" value="DNA_methylase"/>
    <property type="match status" value="1"/>
</dbReference>
<evidence type="ECO:0000256" key="1">
    <source>
        <dbReference type="ARBA" id="ARBA00022603"/>
    </source>
</evidence>
<dbReference type="Gene3D" id="3.90.120.10">
    <property type="entry name" value="DNA Methylase, subunit A, domain 2"/>
    <property type="match status" value="1"/>
</dbReference>
<comment type="similarity">
    <text evidence="5 6">Belongs to the class I-like SAM-binding methyltransferase superfamily. C5-methyltransferase family.</text>
</comment>
<dbReference type="InterPro" id="IPR029063">
    <property type="entry name" value="SAM-dependent_MTases_sf"/>
</dbReference>
<evidence type="ECO:0000256" key="4">
    <source>
        <dbReference type="ARBA" id="ARBA00022747"/>
    </source>
</evidence>